<evidence type="ECO:0000313" key="2">
    <source>
        <dbReference type="Proteomes" id="UP001056120"/>
    </source>
</evidence>
<accession>A0ACB8YSN0</accession>
<dbReference type="Proteomes" id="UP001056120">
    <property type="component" value="Linkage Group LG27"/>
</dbReference>
<reference evidence="2" key="1">
    <citation type="journal article" date="2022" name="Mol. Ecol. Resour.">
        <title>The genomes of chicory, endive, great burdock and yacon provide insights into Asteraceae palaeo-polyploidization history and plant inulin production.</title>
        <authorList>
            <person name="Fan W."/>
            <person name="Wang S."/>
            <person name="Wang H."/>
            <person name="Wang A."/>
            <person name="Jiang F."/>
            <person name="Liu H."/>
            <person name="Zhao H."/>
            <person name="Xu D."/>
            <person name="Zhang Y."/>
        </authorList>
    </citation>
    <scope>NUCLEOTIDE SEQUENCE [LARGE SCALE GENOMIC DNA]</scope>
    <source>
        <strain evidence="2">cv. Yunnan</strain>
    </source>
</reference>
<comment type="caution">
    <text evidence="1">The sequence shown here is derived from an EMBL/GenBank/DDBJ whole genome shotgun (WGS) entry which is preliminary data.</text>
</comment>
<dbReference type="EMBL" id="CM042044">
    <property type="protein sequence ID" value="KAI3688423.1"/>
    <property type="molecule type" value="Genomic_DNA"/>
</dbReference>
<organism evidence="1 2">
    <name type="scientific">Smallanthus sonchifolius</name>
    <dbReference type="NCBI Taxonomy" id="185202"/>
    <lineage>
        <taxon>Eukaryota</taxon>
        <taxon>Viridiplantae</taxon>
        <taxon>Streptophyta</taxon>
        <taxon>Embryophyta</taxon>
        <taxon>Tracheophyta</taxon>
        <taxon>Spermatophyta</taxon>
        <taxon>Magnoliopsida</taxon>
        <taxon>eudicotyledons</taxon>
        <taxon>Gunneridae</taxon>
        <taxon>Pentapetalae</taxon>
        <taxon>asterids</taxon>
        <taxon>campanulids</taxon>
        <taxon>Asterales</taxon>
        <taxon>Asteraceae</taxon>
        <taxon>Asteroideae</taxon>
        <taxon>Heliantheae alliance</taxon>
        <taxon>Millerieae</taxon>
        <taxon>Smallanthus</taxon>
    </lineage>
</organism>
<evidence type="ECO:0000313" key="1">
    <source>
        <dbReference type="EMBL" id="KAI3688423.1"/>
    </source>
</evidence>
<protein>
    <submittedName>
        <fullName evidence="1">Uncharacterized protein</fullName>
    </submittedName>
</protein>
<name>A0ACB8YSN0_9ASTR</name>
<gene>
    <name evidence="1" type="ORF">L1987_82136</name>
</gene>
<keyword evidence="2" id="KW-1185">Reference proteome</keyword>
<sequence>MCKKRPTSDVDPPPPAPKAVNTSAPAGLSTSGTSPVPVKADKPPSIDSDEDGFTVVNRKGKNKTIKLQRKKKQVVIRANPNGLKSNPRSTTSSGDLCKQGAGPSCSNAVGSGFNFARAVQGAKAKPVKPPIQHPISSSQSAGPGLSRSRTAARPPPVHGSSMEVDTPTVCSNNRFAALNVVSEQDPFDQSTGTGTTFSELDIHASIKRTSLVEATSDLFPPDPMNEDGTPSARVHSDVMEQPADKGEPEKEKLICQVNREHVEGARLLPTSILSSPSPGGLHTTNGGKYYGISESQRKAIADRISVSSSICIDETDNWCPGEWDYFNDLCISLGLDPDYCIEDVESDTENGTAQFFSGLLKAGCPKSNRK</sequence>
<reference evidence="1 2" key="2">
    <citation type="journal article" date="2022" name="Mol. Ecol. Resour.">
        <title>The genomes of chicory, endive, great burdock and yacon provide insights into Asteraceae paleo-polyploidization history and plant inulin production.</title>
        <authorList>
            <person name="Fan W."/>
            <person name="Wang S."/>
            <person name="Wang H."/>
            <person name="Wang A."/>
            <person name="Jiang F."/>
            <person name="Liu H."/>
            <person name="Zhao H."/>
            <person name="Xu D."/>
            <person name="Zhang Y."/>
        </authorList>
    </citation>
    <scope>NUCLEOTIDE SEQUENCE [LARGE SCALE GENOMIC DNA]</scope>
    <source>
        <strain evidence="2">cv. Yunnan</strain>
        <tissue evidence="1">Leaves</tissue>
    </source>
</reference>
<proteinExistence type="predicted"/>